<comment type="caution">
    <text evidence="2">The sequence shown here is derived from an EMBL/GenBank/DDBJ whole genome shotgun (WGS) entry which is preliminary data.</text>
</comment>
<dbReference type="RefSeq" id="WP_326455075.1">
    <property type="nucleotide sequence ID" value="NZ_JAYMFH010000016.1"/>
</dbReference>
<keyword evidence="3" id="KW-1185">Reference proteome</keyword>
<name>A0ABU6J0V7_9ACTN</name>
<feature type="transmembrane region" description="Helical" evidence="1">
    <location>
        <begin position="295"/>
        <end position="312"/>
    </location>
</feature>
<evidence type="ECO:0000256" key="1">
    <source>
        <dbReference type="SAM" id="Phobius"/>
    </source>
</evidence>
<dbReference type="InterPro" id="IPR046671">
    <property type="entry name" value="DUF6541"/>
</dbReference>
<feature type="transmembrane region" description="Helical" evidence="1">
    <location>
        <begin position="36"/>
        <end position="53"/>
    </location>
</feature>
<protein>
    <submittedName>
        <fullName evidence="2">DUF6541 family protein</fullName>
    </submittedName>
</protein>
<feature type="transmembrane region" description="Helical" evidence="1">
    <location>
        <begin position="395"/>
        <end position="416"/>
    </location>
</feature>
<evidence type="ECO:0000313" key="3">
    <source>
        <dbReference type="Proteomes" id="UP001343724"/>
    </source>
</evidence>
<keyword evidence="1" id="KW-0812">Transmembrane</keyword>
<feature type="transmembrane region" description="Helical" evidence="1">
    <location>
        <begin position="346"/>
        <end position="367"/>
    </location>
</feature>
<feature type="transmembrane region" description="Helical" evidence="1">
    <location>
        <begin position="263"/>
        <end position="283"/>
    </location>
</feature>
<feature type="transmembrane region" description="Helical" evidence="1">
    <location>
        <begin position="107"/>
        <end position="129"/>
    </location>
</feature>
<sequence length="693" mass="75969">MWLQFSLAFLFAVALLFVPGLLFARAARFSPLQCVGFAPGISVAGYAILCLVYERIEVPTNTLTICGVLALASIAVFLCSYAVHRGSLRAAHAAKPRRPRGKANVRWFWLPVLVAYVVVPLVAATVVFLKPMDGADAFMQAFDNVSHLGTIRGALDSGQFDPLGKVGYYTAMTDATRPFTPVFSFYPEMWHMIGAMVTPVAGGSIPVAINALNCAFSFVVAPMGVCALVFQLFGADRRKLLLGAFACIAFEAFPWGMLVYGPLYPNLASFTLVPGTVALFLFMCSDRPVGRAKRLLAGLFFVAALIACVVIQPNAIFTVGVLLAPFCVWQVSLLPKRWCRSQKGLVLWRVAFGLVAVALICGLWVLARDLPLLAGVTGINWPSISSLKRTLFDTVLLGLMKHPCQPVVALFVFVGIARSFKHRKYLWLSFSYVLCLVMYFFCAGTDGFWDAFLTGFWYSDQYRIAAMVALAGMPLFVYGFDWALGLVGRFAAQRGAAKRSVRYLWPGAAAAVALAIIFCPTIVIGSHEFNTAFGSFSHRVSYLYNPHSFRHLSYEEHEFAEKAQALVGDEGLIANEPFDGSVYLFGPDGAPVYYKSLRGFGEARETADSVLIREHLNELASNPDVQKAVRDTGIRYVLQLDKDNAEKQPGRHGGYRESQWVGIASIADDTPGFTPVLSDGDMRLYKIDDAYVG</sequence>
<proteinExistence type="predicted"/>
<dbReference type="EMBL" id="JAYMFH010000016">
    <property type="protein sequence ID" value="MEC4295679.1"/>
    <property type="molecule type" value="Genomic_DNA"/>
</dbReference>
<feature type="transmembrane region" description="Helical" evidence="1">
    <location>
        <begin position="425"/>
        <end position="444"/>
    </location>
</feature>
<dbReference type="Pfam" id="PF20176">
    <property type="entry name" value="DUF6541"/>
    <property type="match status" value="1"/>
</dbReference>
<feature type="transmembrane region" description="Helical" evidence="1">
    <location>
        <begin position="318"/>
        <end position="334"/>
    </location>
</feature>
<accession>A0ABU6J0V7</accession>
<feature type="transmembrane region" description="Helical" evidence="1">
    <location>
        <begin position="503"/>
        <end position="523"/>
    </location>
</feature>
<dbReference type="Proteomes" id="UP001343724">
    <property type="component" value="Unassembled WGS sequence"/>
</dbReference>
<feature type="transmembrane region" description="Helical" evidence="1">
    <location>
        <begin position="189"/>
        <end position="209"/>
    </location>
</feature>
<gene>
    <name evidence="2" type="ORF">VJ920_10185</name>
</gene>
<keyword evidence="1" id="KW-0472">Membrane</keyword>
<feature type="transmembrane region" description="Helical" evidence="1">
    <location>
        <begin position="65"/>
        <end position="83"/>
    </location>
</feature>
<evidence type="ECO:0000313" key="2">
    <source>
        <dbReference type="EMBL" id="MEC4295679.1"/>
    </source>
</evidence>
<keyword evidence="1" id="KW-1133">Transmembrane helix</keyword>
<feature type="transmembrane region" description="Helical" evidence="1">
    <location>
        <begin position="464"/>
        <end position="491"/>
    </location>
</feature>
<organism evidence="2 3">
    <name type="scientific">Adlercreutzia shanghongiae</name>
    <dbReference type="NCBI Taxonomy" id="3111773"/>
    <lineage>
        <taxon>Bacteria</taxon>
        <taxon>Bacillati</taxon>
        <taxon>Actinomycetota</taxon>
        <taxon>Coriobacteriia</taxon>
        <taxon>Eggerthellales</taxon>
        <taxon>Eggerthellaceae</taxon>
        <taxon>Adlercreutzia</taxon>
    </lineage>
</organism>
<reference evidence="2 3" key="1">
    <citation type="submission" date="2024-01" db="EMBL/GenBank/DDBJ databases">
        <title>novel species in genus Adlercreutzia.</title>
        <authorList>
            <person name="Liu X."/>
        </authorList>
    </citation>
    <scope>NUCLEOTIDE SEQUENCE [LARGE SCALE GENOMIC DNA]</scope>
    <source>
        <strain evidence="2 3">R22</strain>
    </source>
</reference>
<feature type="transmembrane region" description="Helical" evidence="1">
    <location>
        <begin position="215"/>
        <end position="233"/>
    </location>
</feature>